<dbReference type="EnsemblMetazoa" id="ADAC007607-RA">
    <property type="protein sequence ID" value="ADAC007607-PA"/>
    <property type="gene ID" value="ADAC007607"/>
</dbReference>
<dbReference type="OMA" id="DASNCHA"/>
<accession>W5JBI8</accession>
<dbReference type="eggNOG" id="ENOG502T8WF">
    <property type="taxonomic scope" value="Eukaryota"/>
</dbReference>
<reference evidence="3" key="4">
    <citation type="submission" date="2015-06" db="UniProtKB">
        <authorList>
            <consortium name="EnsemblMetazoa"/>
        </authorList>
    </citation>
    <scope>IDENTIFICATION</scope>
</reference>
<dbReference type="EMBL" id="ADMH02001866">
    <property type="protein sequence ID" value="ETN60763.1"/>
    <property type="molecule type" value="Genomic_DNA"/>
</dbReference>
<keyword evidence="4" id="KW-1185">Reference proteome</keyword>
<feature type="chain" id="PRO_5010155208" description="Secreted protein" evidence="1">
    <location>
        <begin position="22"/>
        <end position="460"/>
    </location>
</feature>
<reference evidence="2" key="3">
    <citation type="journal article" date="2013" name="Nucleic Acids Res.">
        <title>The genome of Anopheles darlingi, the main neotropical malaria vector.</title>
        <authorList>
            <person name="Marinotti O."/>
            <person name="Cerqueira G.C."/>
            <person name="de Almeida L.G."/>
            <person name="Ferro M.I."/>
            <person name="Loreto E.L."/>
            <person name="Zaha A."/>
            <person name="Teixeira S.M."/>
            <person name="Wespiser A.R."/>
            <person name="Almeida E Silva A."/>
            <person name="Schlindwein A.D."/>
            <person name="Pacheco A.C."/>
            <person name="Silva A.L."/>
            <person name="Graveley B.R."/>
            <person name="Walenz B.P."/>
            <person name="Lima Bde A."/>
            <person name="Ribeiro C.A."/>
            <person name="Nunes-Silva C.G."/>
            <person name="de Carvalho C.R."/>
            <person name="Soares C.M."/>
            <person name="de Menezes C.B."/>
            <person name="Matiolli C."/>
            <person name="Caffrey D."/>
            <person name="Araujo D.A."/>
            <person name="de Oliveira D.M."/>
            <person name="Golenbock D."/>
            <person name="Grisard E.C."/>
            <person name="Fantinatti-Garboggini F."/>
            <person name="de Carvalho F.M."/>
            <person name="Barcellos F.G."/>
            <person name="Prosdocimi F."/>
            <person name="May G."/>
            <person name="Azevedo Junior G.M."/>
            <person name="Guimaraes G.M."/>
            <person name="Goldman G.H."/>
            <person name="Padilha I.Q."/>
            <person name="Batista Jda S."/>
            <person name="Ferro J.A."/>
            <person name="Ribeiro J.M."/>
            <person name="Fietto J.L."/>
            <person name="Dabbas K.M."/>
            <person name="Cerdeira L."/>
            <person name="Agnez-Lima L.F."/>
            <person name="Brocchi M."/>
            <person name="de Carvalho M.O."/>
            <person name="Teixeira Mde M."/>
            <person name="Diniz Maia Mde M."/>
            <person name="Goldman M.H."/>
            <person name="Cruz Schneider M.P."/>
            <person name="Felipe M.S."/>
            <person name="Hungria M."/>
            <person name="Nicolas M.F."/>
            <person name="Pereira M."/>
            <person name="Montes M.A."/>
            <person name="Cantao M.E."/>
            <person name="Vincentz M."/>
            <person name="Rafael M.S."/>
            <person name="Silverman N."/>
            <person name="Stoco P.H."/>
            <person name="Souza R.C."/>
            <person name="Vicentini R."/>
            <person name="Gazzinelli R.T."/>
            <person name="Neves Rde O."/>
            <person name="Silva R."/>
            <person name="Astolfi-Filho S."/>
            <person name="Maciel T.E."/>
            <person name="Urmenyi T.P."/>
            <person name="Tadei W.P."/>
            <person name="Camargo E.P."/>
            <person name="de Vasconcelos A.T."/>
        </authorList>
    </citation>
    <scope>NUCLEOTIDE SEQUENCE</scope>
</reference>
<proteinExistence type="predicted"/>
<keyword evidence="1" id="KW-0732">Signal</keyword>
<evidence type="ECO:0000313" key="3">
    <source>
        <dbReference type="EnsemblMetazoa" id="ADAC007607-PA"/>
    </source>
</evidence>
<dbReference type="HOGENOM" id="CLU_594799_0_0_1"/>
<reference evidence="2" key="2">
    <citation type="submission" date="2010-05" db="EMBL/GenBank/DDBJ databases">
        <authorList>
            <person name="Almeida L.G."/>
            <person name="Nicolas M.F."/>
            <person name="Souza R.C."/>
            <person name="Vasconcelos A.T.R."/>
        </authorList>
    </citation>
    <scope>NUCLEOTIDE SEQUENCE</scope>
</reference>
<organism evidence="2">
    <name type="scientific">Anopheles darlingi</name>
    <name type="common">Mosquito</name>
    <dbReference type="NCBI Taxonomy" id="43151"/>
    <lineage>
        <taxon>Eukaryota</taxon>
        <taxon>Metazoa</taxon>
        <taxon>Ecdysozoa</taxon>
        <taxon>Arthropoda</taxon>
        <taxon>Hexapoda</taxon>
        <taxon>Insecta</taxon>
        <taxon>Pterygota</taxon>
        <taxon>Neoptera</taxon>
        <taxon>Endopterygota</taxon>
        <taxon>Diptera</taxon>
        <taxon>Nematocera</taxon>
        <taxon>Culicoidea</taxon>
        <taxon>Culicidae</taxon>
        <taxon>Anophelinae</taxon>
        <taxon>Anopheles</taxon>
    </lineage>
</organism>
<evidence type="ECO:0008006" key="5">
    <source>
        <dbReference type="Google" id="ProtNLM"/>
    </source>
</evidence>
<evidence type="ECO:0000256" key="1">
    <source>
        <dbReference type="SAM" id="SignalP"/>
    </source>
</evidence>
<evidence type="ECO:0000313" key="2">
    <source>
        <dbReference type="EMBL" id="ETN60763.1"/>
    </source>
</evidence>
<dbReference type="VEuPathDB" id="VectorBase:ADAC007607"/>
<evidence type="ECO:0000313" key="4">
    <source>
        <dbReference type="Proteomes" id="UP000000673"/>
    </source>
</evidence>
<feature type="signal peptide" evidence="1">
    <location>
        <begin position="1"/>
        <end position="21"/>
    </location>
</feature>
<dbReference type="AlphaFoldDB" id="W5JBI8"/>
<dbReference type="Proteomes" id="UP000000673">
    <property type="component" value="Unassembled WGS sequence"/>
</dbReference>
<protein>
    <recommendedName>
        <fullName evidence="5">Secreted protein</fullName>
    </recommendedName>
</protein>
<reference evidence="2 4" key="1">
    <citation type="journal article" date="2010" name="BMC Genomics">
        <title>Combination of measures distinguishes pre-miRNAs from other stem-loops in the genome of the newly sequenced Anopheles darlingi.</title>
        <authorList>
            <person name="Mendes N.D."/>
            <person name="Freitas A.T."/>
            <person name="Vasconcelos A.T."/>
            <person name="Sagot M.F."/>
        </authorList>
    </citation>
    <scope>NUCLEOTIDE SEQUENCE</scope>
</reference>
<gene>
    <name evidence="2" type="ORF">AND_007607</name>
</gene>
<name>W5JBI8_ANODA</name>
<sequence>MKLVLLTTLVVCSLLCTTSECYSAAPLLFSHLEYVPSLDYLRSVLSVSTASVQSVIVNPSLTLAYDVPKSVTLMGYVLRNVTQATDVIATSLGDWSESKVRPLSDALHAIRHSLAEMDFMYPEYYRGQTLDQELNHLKGLMEEQLDGFVLEGPALVRGQLQLINSFLTLASSHVIANTLVLHEVYEIERTKVFLSQLFIPSELESTVLNDLLSIGSRTSAYDQLYSTTFNRESEFFLRISTEGGEQLRAVLNGAPALPAKIQRAVAVFNEQVDNFVQHATRELQDVRNVLQERLAKAVADTIQTGYGVQASGMTMLRPLPRNLPCVRHMLPTIKSIVGSRLISISLCSNELTDFIYEQAIEYRDTVRQLEQIALAKLQIAAACTDAASCDAIYSDAHDFLRFGTEKVRDFAPDIDTYENLLLTCVNGKAQGAMSQLIEETVAFNKCIAARKVATDSSDDD</sequence>